<evidence type="ECO:0000313" key="1">
    <source>
        <dbReference type="EMBL" id="ETO13369.1"/>
    </source>
</evidence>
<name>X6MHP8_RETFI</name>
<dbReference type="InterPro" id="IPR042089">
    <property type="entry name" value="Peptidase_M13_dom_2"/>
</dbReference>
<accession>X6MHP8</accession>
<dbReference type="Proteomes" id="UP000023152">
    <property type="component" value="Unassembled WGS sequence"/>
</dbReference>
<gene>
    <name evidence="1" type="ORF">RFI_24006</name>
</gene>
<protein>
    <submittedName>
        <fullName evidence="1">Uncharacterized protein</fullName>
    </submittedName>
</protein>
<evidence type="ECO:0000313" key="2">
    <source>
        <dbReference type="Proteomes" id="UP000023152"/>
    </source>
</evidence>
<comment type="caution">
    <text evidence="1">The sequence shown here is derived from an EMBL/GenBank/DDBJ whole genome shotgun (WGS) entry which is preliminary data.</text>
</comment>
<dbReference type="Gene3D" id="1.10.1380.10">
    <property type="entry name" value="Neutral endopeptidase , domain2"/>
    <property type="match status" value="1"/>
</dbReference>
<dbReference type="AlphaFoldDB" id="X6MHP8"/>
<reference evidence="1 2" key="1">
    <citation type="journal article" date="2013" name="Curr. Biol.">
        <title>The Genome of the Foraminiferan Reticulomyxa filosa.</title>
        <authorList>
            <person name="Glockner G."/>
            <person name="Hulsmann N."/>
            <person name="Schleicher M."/>
            <person name="Noegel A.A."/>
            <person name="Eichinger L."/>
            <person name="Gallinger C."/>
            <person name="Pawlowski J."/>
            <person name="Sierra R."/>
            <person name="Euteneuer U."/>
            <person name="Pillet L."/>
            <person name="Moustafa A."/>
            <person name="Platzer M."/>
            <person name="Groth M."/>
            <person name="Szafranski K."/>
            <person name="Schliwa M."/>
        </authorList>
    </citation>
    <scope>NUCLEOTIDE SEQUENCE [LARGE SCALE GENOMIC DNA]</scope>
</reference>
<dbReference type="SUPFAM" id="SSF55486">
    <property type="entry name" value="Metalloproteases ('zincins'), catalytic domain"/>
    <property type="match status" value="1"/>
</dbReference>
<keyword evidence="2" id="KW-1185">Reference proteome</keyword>
<sequence length="284" mass="32761">MHLVYWIPMKQMEENKNSFYYREHKKKKKKVFLDGLFYPENNNLKTNPAVLKTRLFFNSCMISTSSQEEFEASTLLQELVTMVNFTDAKNKSKPWDAASSLGFQKALGWLGGRSWNYLFVMSAFAEEEIAFVQNFNYWMYFSSENWSATLNSTVVPLYQSLFGLSASQSINLAADVSDFADAVNSISSHDDSYTDPSQLSSYQRFTQNQSIFGTSSVLNYTNVIKFQFATSNLKPWILYLEPDVYTYHYFSNLISLIESTSPQTVQFYLFAEVILFGLNFENVL</sequence>
<dbReference type="EMBL" id="ASPP01020651">
    <property type="protein sequence ID" value="ETO13369.1"/>
    <property type="molecule type" value="Genomic_DNA"/>
</dbReference>
<organism evidence="1 2">
    <name type="scientific">Reticulomyxa filosa</name>
    <dbReference type="NCBI Taxonomy" id="46433"/>
    <lineage>
        <taxon>Eukaryota</taxon>
        <taxon>Sar</taxon>
        <taxon>Rhizaria</taxon>
        <taxon>Retaria</taxon>
        <taxon>Foraminifera</taxon>
        <taxon>Monothalamids</taxon>
        <taxon>Reticulomyxidae</taxon>
        <taxon>Reticulomyxa</taxon>
    </lineage>
</organism>
<proteinExistence type="predicted"/>